<feature type="signal peptide" evidence="1">
    <location>
        <begin position="1"/>
        <end position="21"/>
    </location>
</feature>
<evidence type="ECO:0000313" key="4">
    <source>
        <dbReference type="Proteomes" id="UP000250579"/>
    </source>
</evidence>
<dbReference type="Proteomes" id="UP000250579">
    <property type="component" value="Chromosome"/>
</dbReference>
<organism evidence="3 4">
    <name type="scientific">Pseudomonas oryzihabitans</name>
    <dbReference type="NCBI Taxonomy" id="47885"/>
    <lineage>
        <taxon>Bacteria</taxon>
        <taxon>Pseudomonadati</taxon>
        <taxon>Pseudomonadota</taxon>
        <taxon>Gammaproteobacteria</taxon>
        <taxon>Pseudomonadales</taxon>
        <taxon>Pseudomonadaceae</taxon>
        <taxon>Pseudomonas</taxon>
    </lineage>
</organism>
<sequence>MKTPLALAAALLALPLAPVLAADIAPVQGLWLTADQGAAVKVMPCADNAGALCGTIVWDKDAGNAHDTCGTRIFQMSRDDGGTWRDGWVFDPRDGKKYKGYVRRKGDDLNIRAYVGTEVLGKTEQLTPLSALPATPHCS</sequence>
<evidence type="ECO:0000259" key="2">
    <source>
        <dbReference type="Pfam" id="PF09917"/>
    </source>
</evidence>
<dbReference type="RefSeq" id="WP_208691464.1">
    <property type="nucleotide sequence ID" value="NZ_CP022198.1"/>
</dbReference>
<gene>
    <name evidence="3" type="ORF">CE139_16240</name>
</gene>
<dbReference type="EMBL" id="CP022198">
    <property type="protein sequence ID" value="AXA67298.1"/>
    <property type="molecule type" value="Genomic_DNA"/>
</dbReference>
<evidence type="ECO:0000313" key="3">
    <source>
        <dbReference type="EMBL" id="AXA67298.1"/>
    </source>
</evidence>
<feature type="domain" description="DUF2147" evidence="2">
    <location>
        <begin position="29"/>
        <end position="125"/>
    </location>
</feature>
<dbReference type="PANTHER" id="PTHR36919">
    <property type="entry name" value="BLR1215 PROTEIN"/>
    <property type="match status" value="1"/>
</dbReference>
<evidence type="ECO:0000256" key="1">
    <source>
        <dbReference type="SAM" id="SignalP"/>
    </source>
</evidence>
<dbReference type="AlphaFoldDB" id="A0A2Z5A8W4"/>
<feature type="chain" id="PRO_5016270714" description="DUF2147 domain-containing protein" evidence="1">
    <location>
        <begin position="22"/>
        <end position="139"/>
    </location>
</feature>
<dbReference type="InterPro" id="IPR019223">
    <property type="entry name" value="DUF2147"/>
</dbReference>
<dbReference type="Pfam" id="PF09917">
    <property type="entry name" value="DUF2147"/>
    <property type="match status" value="1"/>
</dbReference>
<reference evidence="3 4" key="1">
    <citation type="submission" date="2017-06" db="EMBL/GenBank/DDBJ databases">
        <title>Evolution towards high GC content and high-temperature stress adaptation in endophytic Pseudomonas oryzihabitans impacted its plant-growth promoting traits.</title>
        <authorList>
            <person name="Nascimento F.X."/>
        </authorList>
    </citation>
    <scope>NUCLEOTIDE SEQUENCE [LARGE SCALE GENOMIC DNA]</scope>
    <source>
        <strain evidence="3 4">MS8</strain>
    </source>
</reference>
<dbReference type="Gene3D" id="2.40.128.520">
    <property type="match status" value="1"/>
</dbReference>
<dbReference type="PANTHER" id="PTHR36919:SF2">
    <property type="entry name" value="BLL6627 PROTEIN"/>
    <property type="match status" value="1"/>
</dbReference>
<name>A0A2Z5A8W4_9PSED</name>
<proteinExistence type="predicted"/>
<protein>
    <recommendedName>
        <fullName evidence="2">DUF2147 domain-containing protein</fullName>
    </recommendedName>
</protein>
<accession>A0A2Z5A8W4</accession>
<keyword evidence="1" id="KW-0732">Signal</keyword>